<feature type="transmembrane region" description="Helical" evidence="7">
    <location>
        <begin position="111"/>
        <end position="133"/>
    </location>
</feature>
<dbReference type="GO" id="GO:0055085">
    <property type="term" value="P:transmembrane transport"/>
    <property type="evidence" value="ECO:0007669"/>
    <property type="project" value="InterPro"/>
</dbReference>
<dbReference type="InterPro" id="IPR035906">
    <property type="entry name" value="MetI-like_sf"/>
</dbReference>
<feature type="transmembrane region" description="Helical" evidence="7">
    <location>
        <begin position="76"/>
        <end position="99"/>
    </location>
</feature>
<dbReference type="PANTHER" id="PTHR43744:SF9">
    <property type="entry name" value="POLYGALACTURONAN_RHAMNOGALACTURONAN TRANSPORT SYSTEM PERMEASE PROTEIN YTCP"/>
    <property type="match status" value="1"/>
</dbReference>
<keyword evidence="5 7" id="KW-1133">Transmembrane helix</keyword>
<keyword evidence="3" id="KW-1003">Cell membrane</keyword>
<evidence type="ECO:0000313" key="9">
    <source>
        <dbReference type="EMBL" id="GIP17315.1"/>
    </source>
</evidence>
<comment type="similarity">
    <text evidence="7">Belongs to the binding-protein-dependent transport system permease family.</text>
</comment>
<accession>A0A920CYE5</accession>
<dbReference type="EMBL" id="BOSE01000005">
    <property type="protein sequence ID" value="GIP17315.1"/>
    <property type="molecule type" value="Genomic_DNA"/>
</dbReference>
<dbReference type="PROSITE" id="PS50928">
    <property type="entry name" value="ABC_TM1"/>
    <property type="match status" value="1"/>
</dbReference>
<comment type="caution">
    <text evidence="9">The sequence shown here is derived from an EMBL/GenBank/DDBJ whole genome shotgun (WGS) entry which is preliminary data.</text>
</comment>
<dbReference type="AlphaFoldDB" id="A0A920CYE5"/>
<comment type="subcellular location">
    <subcellularLocation>
        <location evidence="1 7">Cell membrane</location>
        <topology evidence="1 7">Multi-pass membrane protein</topology>
    </subcellularLocation>
</comment>
<gene>
    <name evidence="9" type="primary">lplC_9</name>
    <name evidence="9" type="ORF">J40TS1_29570</name>
</gene>
<sequence length="292" mass="33514">MKAQRIIKNEKHIDVFVYCILIIWGAAIIFPLLYVLMTSFATEREYLTRGFFIWPKEWTLDAYLYLLGNNTFSQSFMNAVTITVVGTAISISVTTLMAYGLSKKWLKGRTLINFMVVFTMLFSGGLIPTYLVIKEFQLIDTFWSLWLPGAVTPFYLIVMRSFFSSIPHELEESARVDGCGEWRTFFNIMLPLSKASIATFVLFYMVGYWNTYFSALIYLNDSSMWPLQVFLRQILVLNQSMDDSAMLMEQVISYTPGARMAAIVVSALPMMIIYPFLQKHFNKGMLLGSLKG</sequence>
<reference evidence="9" key="1">
    <citation type="submission" date="2021-03" db="EMBL/GenBank/DDBJ databases">
        <title>Antimicrobial resistance genes in bacteria isolated from Japanese honey, and their potential for conferring macrolide and lincosamide resistance in the American foulbrood pathogen Paenibacillus larvae.</title>
        <authorList>
            <person name="Okamoto M."/>
            <person name="Kumagai M."/>
            <person name="Kanamori H."/>
            <person name="Takamatsu D."/>
        </authorList>
    </citation>
    <scope>NUCLEOTIDE SEQUENCE</scope>
    <source>
        <strain evidence="9">J40TS1</strain>
    </source>
</reference>
<evidence type="ECO:0000256" key="4">
    <source>
        <dbReference type="ARBA" id="ARBA00022692"/>
    </source>
</evidence>
<keyword evidence="2 7" id="KW-0813">Transport</keyword>
<feature type="transmembrane region" description="Helical" evidence="7">
    <location>
        <begin position="257"/>
        <end position="277"/>
    </location>
</feature>
<evidence type="ECO:0000313" key="10">
    <source>
        <dbReference type="Proteomes" id="UP000683139"/>
    </source>
</evidence>
<dbReference type="Proteomes" id="UP000683139">
    <property type="component" value="Unassembled WGS sequence"/>
</dbReference>
<dbReference type="PANTHER" id="PTHR43744">
    <property type="entry name" value="ABC TRANSPORTER PERMEASE PROTEIN MG189-RELATED-RELATED"/>
    <property type="match status" value="1"/>
</dbReference>
<evidence type="ECO:0000256" key="5">
    <source>
        <dbReference type="ARBA" id="ARBA00022989"/>
    </source>
</evidence>
<evidence type="ECO:0000256" key="6">
    <source>
        <dbReference type="ARBA" id="ARBA00023136"/>
    </source>
</evidence>
<dbReference type="GO" id="GO:0005886">
    <property type="term" value="C:plasma membrane"/>
    <property type="evidence" value="ECO:0007669"/>
    <property type="project" value="UniProtKB-SubCell"/>
</dbReference>
<dbReference type="InterPro" id="IPR000515">
    <property type="entry name" value="MetI-like"/>
</dbReference>
<organism evidence="9 10">
    <name type="scientific">Paenibacillus montaniterrae</name>
    <dbReference type="NCBI Taxonomy" id="429341"/>
    <lineage>
        <taxon>Bacteria</taxon>
        <taxon>Bacillati</taxon>
        <taxon>Bacillota</taxon>
        <taxon>Bacilli</taxon>
        <taxon>Bacillales</taxon>
        <taxon>Paenibacillaceae</taxon>
        <taxon>Paenibacillus</taxon>
    </lineage>
</organism>
<evidence type="ECO:0000256" key="7">
    <source>
        <dbReference type="RuleBase" id="RU363032"/>
    </source>
</evidence>
<keyword evidence="4 7" id="KW-0812">Transmembrane</keyword>
<feature type="transmembrane region" description="Helical" evidence="7">
    <location>
        <begin position="15"/>
        <end position="37"/>
    </location>
</feature>
<proteinExistence type="inferred from homology"/>
<name>A0A920CYE5_9BACL</name>
<keyword evidence="6 7" id="KW-0472">Membrane</keyword>
<feature type="domain" description="ABC transmembrane type-1" evidence="8">
    <location>
        <begin position="76"/>
        <end position="277"/>
    </location>
</feature>
<protein>
    <submittedName>
        <fullName evidence="9">Protein LplC</fullName>
    </submittedName>
</protein>
<dbReference type="Gene3D" id="1.10.3720.10">
    <property type="entry name" value="MetI-like"/>
    <property type="match status" value="1"/>
</dbReference>
<dbReference type="RefSeq" id="WP_213516504.1">
    <property type="nucleotide sequence ID" value="NZ_BOSE01000005.1"/>
</dbReference>
<feature type="transmembrane region" description="Helical" evidence="7">
    <location>
        <begin position="184"/>
        <end position="206"/>
    </location>
</feature>
<keyword evidence="10" id="KW-1185">Reference proteome</keyword>
<evidence type="ECO:0000256" key="2">
    <source>
        <dbReference type="ARBA" id="ARBA00022448"/>
    </source>
</evidence>
<feature type="transmembrane region" description="Helical" evidence="7">
    <location>
        <begin position="145"/>
        <end position="163"/>
    </location>
</feature>
<dbReference type="CDD" id="cd06261">
    <property type="entry name" value="TM_PBP2"/>
    <property type="match status" value="1"/>
</dbReference>
<evidence type="ECO:0000256" key="3">
    <source>
        <dbReference type="ARBA" id="ARBA00022475"/>
    </source>
</evidence>
<evidence type="ECO:0000259" key="8">
    <source>
        <dbReference type="PROSITE" id="PS50928"/>
    </source>
</evidence>
<evidence type="ECO:0000256" key="1">
    <source>
        <dbReference type="ARBA" id="ARBA00004651"/>
    </source>
</evidence>
<dbReference type="Pfam" id="PF00528">
    <property type="entry name" value="BPD_transp_1"/>
    <property type="match status" value="1"/>
</dbReference>
<dbReference type="SUPFAM" id="SSF161098">
    <property type="entry name" value="MetI-like"/>
    <property type="match status" value="1"/>
</dbReference>